<accession>A0ABQ8F095</accession>
<organism evidence="1 3">
    <name type="scientific">Batrachochytrium salamandrivorans</name>
    <dbReference type="NCBI Taxonomy" id="1357716"/>
    <lineage>
        <taxon>Eukaryota</taxon>
        <taxon>Fungi</taxon>
        <taxon>Fungi incertae sedis</taxon>
        <taxon>Chytridiomycota</taxon>
        <taxon>Chytridiomycota incertae sedis</taxon>
        <taxon>Chytridiomycetes</taxon>
        <taxon>Rhizophydiales</taxon>
        <taxon>Rhizophydiales incertae sedis</taxon>
        <taxon>Batrachochytrium</taxon>
    </lineage>
</organism>
<evidence type="ECO:0008006" key="4">
    <source>
        <dbReference type="Google" id="ProtNLM"/>
    </source>
</evidence>
<gene>
    <name evidence="2" type="ORF">BASA50_003161</name>
    <name evidence="1" type="ORF">BASA50_009808</name>
</gene>
<protein>
    <recommendedName>
        <fullName evidence="4">SprT-like domain-containing protein</fullName>
    </recommendedName>
</protein>
<name>A0ABQ8F095_9FUNG</name>
<sequence length="279" mass="30681">MAGTTQDSNCICGLHAVTVSSSTLQLNQQQQLLCAPHQRKAGVLAVENLDSSLPHADSEPCLQQALNAASYWLDNSIAFQDELANDFIYLNSALIKKAKASQDSSLSISFLIFAKVVHELCHWITHFTMKREQKRCTPTGFFDGESGECMEKAMFGGIVSHHSKSALCPWEVELVVKSKIAGSQKADLFHVDYMKLFFDKDAVGRCTQLHALRAGAYTTPIQDRILATVTKVSTNDKLVKPIKGKYNGHTIPISLAGAGGQDFIPKRDVLIQKRDSDVK</sequence>
<evidence type="ECO:0000313" key="3">
    <source>
        <dbReference type="Proteomes" id="UP001648503"/>
    </source>
</evidence>
<evidence type="ECO:0000313" key="1">
    <source>
        <dbReference type="EMBL" id="KAH6589790.1"/>
    </source>
</evidence>
<evidence type="ECO:0000313" key="2">
    <source>
        <dbReference type="EMBL" id="KAH6599275.1"/>
    </source>
</evidence>
<dbReference type="EMBL" id="JAFCIX010000440">
    <property type="protein sequence ID" value="KAH6589790.1"/>
    <property type="molecule type" value="Genomic_DNA"/>
</dbReference>
<keyword evidence="3" id="KW-1185">Reference proteome</keyword>
<comment type="caution">
    <text evidence="1">The sequence shown here is derived from an EMBL/GenBank/DDBJ whole genome shotgun (WGS) entry which is preliminary data.</text>
</comment>
<dbReference type="Proteomes" id="UP001648503">
    <property type="component" value="Unassembled WGS sequence"/>
</dbReference>
<dbReference type="EMBL" id="JAFCIX010000073">
    <property type="protein sequence ID" value="KAH6599275.1"/>
    <property type="molecule type" value="Genomic_DNA"/>
</dbReference>
<reference evidence="1 3" key="1">
    <citation type="submission" date="2021-02" db="EMBL/GenBank/DDBJ databases">
        <title>Variation within the Batrachochytrium salamandrivorans European outbreak.</title>
        <authorList>
            <person name="Kelly M."/>
            <person name="Pasmans F."/>
            <person name="Shea T.P."/>
            <person name="Munoz J.F."/>
            <person name="Carranza S."/>
            <person name="Cuomo C.A."/>
            <person name="Martel A."/>
        </authorList>
    </citation>
    <scope>NUCLEOTIDE SEQUENCE [LARGE SCALE GENOMIC DNA]</scope>
    <source>
        <strain evidence="1 3">AMFP18/2</strain>
    </source>
</reference>
<proteinExistence type="predicted"/>